<dbReference type="Proteomes" id="UP000250443">
    <property type="component" value="Unassembled WGS sequence"/>
</dbReference>
<dbReference type="Pfam" id="PF10412">
    <property type="entry name" value="TrwB_AAD_bind"/>
    <property type="match status" value="1"/>
</dbReference>
<dbReference type="NCBIfam" id="TIGR03743">
    <property type="entry name" value="SXT_TraD"/>
    <property type="match status" value="1"/>
</dbReference>
<evidence type="ECO:0000259" key="2">
    <source>
        <dbReference type="Pfam" id="PF12696"/>
    </source>
</evidence>
<dbReference type="InterPro" id="IPR027417">
    <property type="entry name" value="P-loop_NTPase"/>
</dbReference>
<dbReference type="AlphaFoldDB" id="A0A2X2BYN3"/>
<evidence type="ECO:0000313" key="3">
    <source>
        <dbReference type="EMBL" id="SPZ00103.1"/>
    </source>
</evidence>
<dbReference type="InterPro" id="IPR032689">
    <property type="entry name" value="TraG-D_C"/>
</dbReference>
<sequence>MRDNYEMPFRPNYEFMACMGWVAASSVAYLVNQVTDMPPEPVYWMSGICSIMAISRLPAAIRLHYVKRNLLGKKLEFITLEQLNKAIRKNPDQLWLGKGFYWENRHCQLVYEILKRNLSEIVNPRASKGIEGRDEMQMGAPWIHGLEPREIQITQPIAHTEGHVLIEGTTGAGKTRLFDLLISQKALRGEAVLIIDPKGDKEMRENARRAAAFVGRPFYSFHPAFPDECMRINPLQNFTRVTEIASRIAALIPSETGSDPFKSFGWQALNNVCQGLYLIDTRPTLKLLRRYLEGGVESLVIAAVSAYARQVLGESWESMICAFSDKWLEPLPPSRRADIASSFYKKGIEPVRASSELEGLLNMYKHDRAHFGKMVATLLPILNMLTSGDLGPILSPDPEDPTDDRPITDSALLINEGAITYIGLDSLTDNMVASAIGSILLSDLTAVAGDRYNFGVDNRPVNVFVDEAAEVINEPFIMLLNKGRGAKLTLYVATQTYADFCARLGSEHKAQQVLGNVNNTIALRLKDAETQEQFVKDIPETRIKYVVRSQSMNSGGEDPLLHGGGQGERLMEELVPLVNYQLLTMLPNLEYFAKLSGGKIIKGRIPILH</sequence>
<feature type="domain" description="TraD/TraG TraM recognition site" evidence="2">
    <location>
        <begin position="460"/>
        <end position="587"/>
    </location>
</feature>
<dbReference type="Gene3D" id="3.40.50.300">
    <property type="entry name" value="P-loop containing nucleotide triphosphate hydrolases"/>
    <property type="match status" value="2"/>
</dbReference>
<dbReference type="PANTHER" id="PTHR30121:SF6">
    <property type="entry name" value="SLR6007 PROTEIN"/>
    <property type="match status" value="1"/>
</dbReference>
<dbReference type="InterPro" id="IPR022458">
    <property type="entry name" value="Conjugative_coupling_TraG/TraD"/>
</dbReference>
<gene>
    <name evidence="3" type="primary">traG_1</name>
    <name evidence="4" type="synonym">traG_2</name>
    <name evidence="3" type="ORF">NCTC11842_00248</name>
    <name evidence="4" type="ORF">NCTC11842_00460</name>
</gene>
<dbReference type="EMBL" id="UAUF01000002">
    <property type="protein sequence ID" value="SPZ00311.1"/>
    <property type="molecule type" value="Genomic_DNA"/>
</dbReference>
<dbReference type="InterPro" id="IPR051162">
    <property type="entry name" value="T4SS_component"/>
</dbReference>
<dbReference type="EMBL" id="UAUF01000002">
    <property type="protein sequence ID" value="SPZ00103.1"/>
    <property type="molecule type" value="Genomic_DNA"/>
</dbReference>
<protein>
    <submittedName>
        <fullName evidence="3">Conjugative transfer protein TraG</fullName>
    </submittedName>
</protein>
<dbReference type="InterPro" id="IPR019476">
    <property type="entry name" value="T4SS_TraD_DNA-bd"/>
</dbReference>
<feature type="domain" description="Type IV secretion system coupling protein TraD DNA-binding" evidence="1">
    <location>
        <begin position="156"/>
        <end position="318"/>
    </location>
</feature>
<reference evidence="3 5" key="1">
    <citation type="submission" date="2018-06" db="EMBL/GenBank/DDBJ databases">
        <authorList>
            <consortium name="Pathogen Informatics"/>
            <person name="Doyle S."/>
        </authorList>
    </citation>
    <scope>NUCLEOTIDE SEQUENCE [LARGE SCALE GENOMIC DNA]</scope>
    <source>
        <strain evidence="3 5">NCTC11842</strain>
    </source>
</reference>
<dbReference type="RefSeq" id="WP_073450553.1">
    <property type="nucleotide sequence ID" value="NZ_FQYS01000013.1"/>
</dbReference>
<accession>A0A2X2BYN3</accession>
<dbReference type="SUPFAM" id="SSF52540">
    <property type="entry name" value="P-loop containing nucleoside triphosphate hydrolases"/>
    <property type="match status" value="1"/>
</dbReference>
<organism evidence="3 5">
    <name type="scientific">Pseudomonas luteola</name>
    <dbReference type="NCBI Taxonomy" id="47886"/>
    <lineage>
        <taxon>Bacteria</taxon>
        <taxon>Pseudomonadati</taxon>
        <taxon>Pseudomonadota</taxon>
        <taxon>Gammaproteobacteria</taxon>
        <taxon>Pseudomonadales</taxon>
        <taxon>Pseudomonadaceae</taxon>
        <taxon>Pseudomonas</taxon>
    </lineage>
</organism>
<evidence type="ECO:0000313" key="5">
    <source>
        <dbReference type="Proteomes" id="UP000250443"/>
    </source>
</evidence>
<evidence type="ECO:0000313" key="4">
    <source>
        <dbReference type="EMBL" id="SPZ00311.1"/>
    </source>
</evidence>
<evidence type="ECO:0000259" key="1">
    <source>
        <dbReference type="Pfam" id="PF10412"/>
    </source>
</evidence>
<name>A0A2X2BYN3_PSELU</name>
<dbReference type="Pfam" id="PF12696">
    <property type="entry name" value="TraG-D_C"/>
    <property type="match status" value="1"/>
</dbReference>
<proteinExistence type="predicted"/>
<dbReference type="PANTHER" id="PTHR30121">
    <property type="entry name" value="UNCHARACTERIZED PROTEIN YJGR-RELATED"/>
    <property type="match status" value="1"/>
</dbReference>
<dbReference type="CDD" id="cd01127">
    <property type="entry name" value="TrwB_TraG_TraD_VirD4"/>
    <property type="match status" value="2"/>
</dbReference>